<evidence type="ECO:0000256" key="5">
    <source>
        <dbReference type="ARBA" id="ARBA00023243"/>
    </source>
</evidence>
<organism evidence="6 7">
    <name type="scientific">Thalassiosira oceanica</name>
    <name type="common">Marine diatom</name>
    <dbReference type="NCBI Taxonomy" id="159749"/>
    <lineage>
        <taxon>Eukaryota</taxon>
        <taxon>Sar</taxon>
        <taxon>Stramenopiles</taxon>
        <taxon>Ochrophyta</taxon>
        <taxon>Bacillariophyta</taxon>
        <taxon>Coscinodiscophyceae</taxon>
        <taxon>Thalassiosirophycidae</taxon>
        <taxon>Thalassiosirales</taxon>
        <taxon>Thalassiosiraceae</taxon>
        <taxon>Thalassiosira</taxon>
    </lineage>
</organism>
<protein>
    <recommendedName>
        <fullName evidence="8">Chlorophyll a-b binding protein, chloroplastic</fullName>
    </recommendedName>
</protein>
<dbReference type="GO" id="GO:0030076">
    <property type="term" value="C:light-harvesting complex"/>
    <property type="evidence" value="ECO:0007669"/>
    <property type="project" value="UniProtKB-KW"/>
</dbReference>
<reference evidence="6 7" key="1">
    <citation type="journal article" date="2012" name="Genome Biol.">
        <title>Genome and low-iron response of an oceanic diatom adapted to chronic iron limitation.</title>
        <authorList>
            <person name="Lommer M."/>
            <person name="Specht M."/>
            <person name="Roy A.S."/>
            <person name="Kraemer L."/>
            <person name="Andreson R."/>
            <person name="Gutowska M.A."/>
            <person name="Wolf J."/>
            <person name="Bergner S.V."/>
            <person name="Schilhabel M.B."/>
            <person name="Klostermeier U.C."/>
            <person name="Beiko R.G."/>
            <person name="Rosenstiel P."/>
            <person name="Hippler M."/>
            <person name="Laroche J."/>
        </authorList>
    </citation>
    <scope>NUCLEOTIDE SEQUENCE [LARGE SCALE GENOMIC DNA]</scope>
    <source>
        <strain evidence="6 7">CCMP1005</strain>
    </source>
</reference>
<evidence type="ECO:0008006" key="8">
    <source>
        <dbReference type="Google" id="ProtNLM"/>
    </source>
</evidence>
<accession>K0S6K6</accession>
<dbReference type="EMBL" id="AGNL01031162">
    <property type="protein sequence ID" value="EJK56531.1"/>
    <property type="molecule type" value="Genomic_DNA"/>
</dbReference>
<evidence type="ECO:0000256" key="1">
    <source>
        <dbReference type="ARBA" id="ARBA00004229"/>
    </source>
</evidence>
<keyword evidence="4" id="KW-0934">Plastid</keyword>
<keyword evidence="5" id="KW-0437">Light-harvesting polypeptide</keyword>
<evidence type="ECO:0000256" key="3">
    <source>
        <dbReference type="ARBA" id="ARBA00022528"/>
    </source>
</evidence>
<evidence type="ECO:0000256" key="4">
    <source>
        <dbReference type="ARBA" id="ARBA00022640"/>
    </source>
</evidence>
<dbReference type="SUPFAM" id="SSF103511">
    <property type="entry name" value="Chlorophyll a-b binding protein"/>
    <property type="match status" value="1"/>
</dbReference>
<keyword evidence="7" id="KW-1185">Reference proteome</keyword>
<evidence type="ECO:0000313" key="6">
    <source>
        <dbReference type="EMBL" id="EJK56531.1"/>
    </source>
</evidence>
<dbReference type="Proteomes" id="UP000266841">
    <property type="component" value="Unassembled WGS sequence"/>
</dbReference>
<name>K0S6K6_THAOC</name>
<dbReference type="InterPro" id="IPR022796">
    <property type="entry name" value="Chloroa_b-bind"/>
</dbReference>
<comment type="caution">
    <text evidence="6">The sequence shown here is derived from an EMBL/GenBank/DDBJ whole genome shotgun (WGS) entry which is preliminary data.</text>
</comment>
<dbReference type="GO" id="GO:0009507">
    <property type="term" value="C:chloroplast"/>
    <property type="evidence" value="ECO:0007669"/>
    <property type="project" value="UniProtKB-SubCell"/>
</dbReference>
<feature type="non-terminal residue" evidence="6">
    <location>
        <position position="1"/>
    </location>
</feature>
<sequence>SLSLSDLTARVPHPIPFNLYDPFGFSKNRSEAAKADGLIKEINNGRLAMIGIIAFLQEQKLEGSVPLLKGVVSHYDGEPMAPFGTFFSF</sequence>
<dbReference type="OrthoDB" id="191071at2759"/>
<gene>
    <name evidence="6" type="ORF">THAOC_23564</name>
</gene>
<keyword evidence="3" id="KW-0150">Chloroplast</keyword>
<comment type="similarity">
    <text evidence="2">Belongs to the fucoxanthin chlorophyll protein family.</text>
</comment>
<proteinExistence type="inferred from homology"/>
<comment type="subcellular location">
    <subcellularLocation>
        <location evidence="1">Plastid</location>
        <location evidence="1">Chloroplast</location>
    </subcellularLocation>
</comment>
<evidence type="ECO:0000313" key="7">
    <source>
        <dbReference type="Proteomes" id="UP000266841"/>
    </source>
</evidence>
<dbReference type="Gene3D" id="1.10.3460.10">
    <property type="entry name" value="Chlorophyll a/b binding protein domain"/>
    <property type="match status" value="1"/>
</dbReference>
<evidence type="ECO:0000256" key="2">
    <source>
        <dbReference type="ARBA" id="ARBA00005933"/>
    </source>
</evidence>
<dbReference type="Pfam" id="PF00504">
    <property type="entry name" value="Chloroa_b-bind"/>
    <property type="match status" value="1"/>
</dbReference>
<dbReference type="AlphaFoldDB" id="K0S6K6"/>